<dbReference type="Proteomes" id="UP001209878">
    <property type="component" value="Unassembled WGS sequence"/>
</dbReference>
<dbReference type="EMBL" id="JAODUO010000678">
    <property type="protein sequence ID" value="KAK2176154.1"/>
    <property type="molecule type" value="Genomic_DNA"/>
</dbReference>
<accession>A0AAD9NQW2</accession>
<reference evidence="1" key="1">
    <citation type="journal article" date="2023" name="Mol. Biol. Evol.">
        <title>Third-Generation Sequencing Reveals the Adaptive Role of the Epigenome in Three Deep-Sea Polychaetes.</title>
        <authorList>
            <person name="Perez M."/>
            <person name="Aroh O."/>
            <person name="Sun Y."/>
            <person name="Lan Y."/>
            <person name="Juniper S.K."/>
            <person name="Young C.R."/>
            <person name="Angers B."/>
            <person name="Qian P.Y."/>
        </authorList>
    </citation>
    <scope>NUCLEOTIDE SEQUENCE</scope>
    <source>
        <strain evidence="1">R07B-5</strain>
    </source>
</reference>
<dbReference type="AlphaFoldDB" id="A0AAD9NQW2"/>
<gene>
    <name evidence="1" type="ORF">NP493_678g00025</name>
</gene>
<keyword evidence="2" id="KW-1185">Reference proteome</keyword>
<name>A0AAD9NQW2_RIDPI</name>
<evidence type="ECO:0000313" key="1">
    <source>
        <dbReference type="EMBL" id="KAK2176154.1"/>
    </source>
</evidence>
<organism evidence="1 2">
    <name type="scientific">Ridgeia piscesae</name>
    <name type="common">Tubeworm</name>
    <dbReference type="NCBI Taxonomy" id="27915"/>
    <lineage>
        <taxon>Eukaryota</taxon>
        <taxon>Metazoa</taxon>
        <taxon>Spiralia</taxon>
        <taxon>Lophotrochozoa</taxon>
        <taxon>Annelida</taxon>
        <taxon>Polychaeta</taxon>
        <taxon>Sedentaria</taxon>
        <taxon>Canalipalpata</taxon>
        <taxon>Sabellida</taxon>
        <taxon>Siboglinidae</taxon>
        <taxon>Ridgeia</taxon>
    </lineage>
</organism>
<comment type="caution">
    <text evidence="1">The sequence shown here is derived from an EMBL/GenBank/DDBJ whole genome shotgun (WGS) entry which is preliminary data.</text>
</comment>
<evidence type="ECO:0000313" key="2">
    <source>
        <dbReference type="Proteomes" id="UP001209878"/>
    </source>
</evidence>
<sequence>MVAIELLGMGVGHCLIWRLDSCLRWWLDS</sequence>
<protein>
    <submittedName>
        <fullName evidence="1">Uncharacterized protein</fullName>
    </submittedName>
</protein>
<proteinExistence type="predicted"/>